<evidence type="ECO:0000313" key="2">
    <source>
        <dbReference type="Proteomes" id="UP001652621"/>
    </source>
</evidence>
<feature type="domain" description="ZAD" evidence="1">
    <location>
        <begin position="52"/>
        <end position="128"/>
    </location>
</feature>
<accession>A0A9J7CIC6</accession>
<evidence type="ECO:0000313" key="3">
    <source>
        <dbReference type="RefSeq" id="XP_005175532.2"/>
    </source>
</evidence>
<dbReference type="VEuPathDB" id="VectorBase:MDOMA2_010654"/>
<sequence>MDIWGKRFFDFGDERQKNTGNTDPRTDTPVNVNDSQRINARKIATKMTMRDYCRLCACKNYNNLCLFGANDDPNEIYKAVELYFTSVFLNLAWAKPFRWICHQCCKCIMEFKMFQEFVGKSQKKLMAVAEAKQSRRKRKANIRNDKRLEENVINSQHVETLPQGFNNDPTNIPIPGVCSMPCKIAEPSTAMPVTYNMDYPIIPTQGVATINILF</sequence>
<dbReference type="GeneID" id="101894572"/>
<gene>
    <name evidence="3" type="primary">LOC101894572</name>
</gene>
<name>A0A9J7CIC6_MUSDO</name>
<dbReference type="InterPro" id="IPR012934">
    <property type="entry name" value="Znf_AD"/>
</dbReference>
<evidence type="ECO:0000259" key="1">
    <source>
        <dbReference type="SMART" id="SM00868"/>
    </source>
</evidence>
<protein>
    <submittedName>
        <fullName evidence="3">Uncharacterized protein LOC101894572</fullName>
    </submittedName>
</protein>
<dbReference type="RefSeq" id="XP_005175532.2">
    <property type="nucleotide sequence ID" value="XM_005175475.4"/>
</dbReference>
<reference evidence="3" key="1">
    <citation type="submission" date="2025-08" db="UniProtKB">
        <authorList>
            <consortium name="RefSeq"/>
        </authorList>
    </citation>
    <scope>IDENTIFICATION</scope>
    <source>
        <strain evidence="3">Aabys</strain>
        <tissue evidence="3">Whole body</tissue>
    </source>
</reference>
<dbReference type="SMART" id="SM00868">
    <property type="entry name" value="zf-AD"/>
    <property type="match status" value="1"/>
</dbReference>
<organism evidence="2 3">
    <name type="scientific">Musca domestica</name>
    <name type="common">House fly</name>
    <dbReference type="NCBI Taxonomy" id="7370"/>
    <lineage>
        <taxon>Eukaryota</taxon>
        <taxon>Metazoa</taxon>
        <taxon>Ecdysozoa</taxon>
        <taxon>Arthropoda</taxon>
        <taxon>Hexapoda</taxon>
        <taxon>Insecta</taxon>
        <taxon>Pterygota</taxon>
        <taxon>Neoptera</taxon>
        <taxon>Endopterygota</taxon>
        <taxon>Diptera</taxon>
        <taxon>Brachycera</taxon>
        <taxon>Muscomorpha</taxon>
        <taxon>Muscoidea</taxon>
        <taxon>Muscidae</taxon>
        <taxon>Musca</taxon>
    </lineage>
</organism>
<proteinExistence type="predicted"/>
<dbReference type="Gene3D" id="3.40.1800.20">
    <property type="match status" value="1"/>
</dbReference>
<dbReference type="VEuPathDB" id="VectorBase:MDOA014626"/>
<dbReference type="Proteomes" id="UP001652621">
    <property type="component" value="Unplaced"/>
</dbReference>
<keyword evidence="2" id="KW-1185">Reference proteome</keyword>